<gene>
    <name evidence="1" type="ORF">Mgra_00004538</name>
</gene>
<protein>
    <submittedName>
        <fullName evidence="1">Uncharacterized protein</fullName>
    </submittedName>
</protein>
<evidence type="ECO:0000313" key="1">
    <source>
        <dbReference type="EMBL" id="KAF7636094.1"/>
    </source>
</evidence>
<evidence type="ECO:0000313" key="2">
    <source>
        <dbReference type="Proteomes" id="UP000605970"/>
    </source>
</evidence>
<dbReference type="Proteomes" id="UP000605970">
    <property type="component" value="Unassembled WGS sequence"/>
</dbReference>
<proteinExistence type="predicted"/>
<dbReference type="EMBL" id="JABEBT010000034">
    <property type="protein sequence ID" value="KAF7636094.1"/>
    <property type="molecule type" value="Genomic_DNA"/>
</dbReference>
<accession>A0A8S9ZS98</accession>
<sequence>MKQKFKFNINYEYYERLNNVIGFVGPEELTEETAIEHEFKCYYEETEEFKQLYKCNKIIEESEPQYEVDENGRKFIDLNKLYKRFNPNQLYFNYIPSFEKKISNKKKM</sequence>
<keyword evidence="2" id="KW-1185">Reference proteome</keyword>
<reference evidence="1" key="1">
    <citation type="journal article" date="2020" name="Ecol. Evol.">
        <title>Genome structure and content of the rice root-knot nematode (Meloidogyne graminicola).</title>
        <authorList>
            <person name="Phan N.T."/>
            <person name="Danchin E.G.J."/>
            <person name="Klopp C."/>
            <person name="Perfus-Barbeoch L."/>
            <person name="Kozlowski D.K."/>
            <person name="Koutsovoulos G.D."/>
            <person name="Lopez-Roques C."/>
            <person name="Bouchez O."/>
            <person name="Zahm M."/>
            <person name="Besnard G."/>
            <person name="Bellafiore S."/>
        </authorList>
    </citation>
    <scope>NUCLEOTIDE SEQUENCE</scope>
    <source>
        <strain evidence="1">VN-18</strain>
    </source>
</reference>
<organism evidence="1 2">
    <name type="scientific">Meloidogyne graminicola</name>
    <dbReference type="NCBI Taxonomy" id="189291"/>
    <lineage>
        <taxon>Eukaryota</taxon>
        <taxon>Metazoa</taxon>
        <taxon>Ecdysozoa</taxon>
        <taxon>Nematoda</taxon>
        <taxon>Chromadorea</taxon>
        <taxon>Rhabditida</taxon>
        <taxon>Tylenchina</taxon>
        <taxon>Tylenchomorpha</taxon>
        <taxon>Tylenchoidea</taxon>
        <taxon>Meloidogynidae</taxon>
        <taxon>Meloidogyninae</taxon>
        <taxon>Meloidogyne</taxon>
    </lineage>
</organism>
<name>A0A8S9ZS98_9BILA</name>
<comment type="caution">
    <text evidence="1">The sequence shown here is derived from an EMBL/GenBank/DDBJ whole genome shotgun (WGS) entry which is preliminary data.</text>
</comment>
<dbReference type="OrthoDB" id="10625569at2759"/>
<dbReference type="AlphaFoldDB" id="A0A8S9ZS98"/>